<accession>A0A4T0F0U6</accession>
<dbReference type="InterPro" id="IPR001680">
    <property type="entry name" value="WD40_rpt"/>
</dbReference>
<evidence type="ECO:0000256" key="5">
    <source>
        <dbReference type="SAM" id="MobiDB-lite"/>
    </source>
</evidence>
<dbReference type="OMA" id="PRRANIT"/>
<feature type="compositionally biased region" description="Polar residues" evidence="5">
    <location>
        <begin position="265"/>
        <end position="277"/>
    </location>
</feature>
<dbReference type="PANTHER" id="PTHR16038">
    <property type="entry name" value="NOP SEVEN ASSOCIATED PROTEIN 1"/>
    <property type="match status" value="1"/>
</dbReference>
<feature type="compositionally biased region" description="Acidic residues" evidence="5">
    <location>
        <begin position="412"/>
        <end position="423"/>
    </location>
</feature>
<dbReference type="Pfam" id="PF00400">
    <property type="entry name" value="WD40"/>
    <property type="match status" value="1"/>
</dbReference>
<comment type="function">
    <text evidence="1">Involved in the biogenesis of the 60S ribosomal subunit.</text>
</comment>
<sequence length="453" mass="49038">MRFITGDSNGLLKSVRVHAAEGDTGDTGDTEITASLLTSDGVEAQRKITQLQYTPATRKLLAARSDGALQQYTLSGNGEALALDAEWTDSRSAERSIGVGVGSAGGTQVNMSVTSSGHLCYTSPPAHSPRFFSLPPRLTCMRTSPSGRFMAVGGVEQEPSVWDVQRVCEMSEDHPTAYAPRIPQGKTKLERRKEKLALHDGELWRARNVPNDNLNLRSPVHVTALEWLDDNTLLTGSASGSVRLYSWREQSEQGEHTGTKGKVGTKSNNSNRPLRSTDTLTASPIRCLARGAHGNVFVADSNCALMNVDTASMHLRNAYRGLGAAVGCVATTSNPLISLSGAIDGFVRVHSTVTPGTHSKAAILASAFVKSTPMAIVWDGEEQGQEVKEKEHVRETKSGKHSKDGKKRADRDDQESDSEGELDDVLRDMETVTGEDMKVKRKAEGRRTKKKRV</sequence>
<feature type="compositionally biased region" description="Basic residues" evidence="5">
    <location>
        <begin position="439"/>
        <end position="453"/>
    </location>
</feature>
<reference evidence="6 7" key="1">
    <citation type="submission" date="2019-03" db="EMBL/GenBank/DDBJ databases">
        <title>Sequencing 23 genomes of Wallemia ichthyophaga.</title>
        <authorList>
            <person name="Gostincar C."/>
        </authorList>
    </citation>
    <scope>NUCLEOTIDE SEQUENCE [LARGE SCALE GENOMIC DNA]</scope>
    <source>
        <strain evidence="6 7">EXF-8621</strain>
    </source>
</reference>
<evidence type="ECO:0000256" key="3">
    <source>
        <dbReference type="ARBA" id="ARBA00011187"/>
    </source>
</evidence>
<feature type="region of interest" description="Disordered" evidence="5">
    <location>
        <begin position="381"/>
        <end position="453"/>
    </location>
</feature>
<protein>
    <recommendedName>
        <fullName evidence="4">Ribosome biogenesis protein NSA1</fullName>
    </recommendedName>
</protein>
<dbReference type="InterPro" id="IPR015943">
    <property type="entry name" value="WD40/YVTN_repeat-like_dom_sf"/>
</dbReference>
<feature type="compositionally biased region" description="Basic and acidic residues" evidence="5">
    <location>
        <begin position="385"/>
        <end position="411"/>
    </location>
</feature>
<comment type="caution">
    <text evidence="6">The sequence shown here is derived from an EMBL/GenBank/DDBJ whole genome shotgun (WGS) entry which is preliminary data.</text>
</comment>
<feature type="compositionally biased region" description="Basic and acidic residues" evidence="5">
    <location>
        <begin position="424"/>
        <end position="438"/>
    </location>
</feature>
<comment type="similarity">
    <text evidence="2">Belongs to the NSA1 family.</text>
</comment>
<organism evidence="6 7">
    <name type="scientific">Wallemia ichthyophaga</name>
    <dbReference type="NCBI Taxonomy" id="245174"/>
    <lineage>
        <taxon>Eukaryota</taxon>
        <taxon>Fungi</taxon>
        <taxon>Dikarya</taxon>
        <taxon>Basidiomycota</taxon>
        <taxon>Wallemiomycotina</taxon>
        <taxon>Wallemiomycetes</taxon>
        <taxon>Wallemiales</taxon>
        <taxon>Wallemiaceae</taxon>
        <taxon>Wallemia</taxon>
    </lineage>
</organism>
<evidence type="ECO:0000256" key="1">
    <source>
        <dbReference type="ARBA" id="ARBA00002889"/>
    </source>
</evidence>
<dbReference type="SMART" id="SM00320">
    <property type="entry name" value="WD40"/>
    <property type="match status" value="3"/>
</dbReference>
<dbReference type="EMBL" id="SPOF01000023">
    <property type="protein sequence ID" value="TIB11526.1"/>
    <property type="molecule type" value="Genomic_DNA"/>
</dbReference>
<evidence type="ECO:0000256" key="4">
    <source>
        <dbReference type="ARBA" id="ARBA00014234"/>
    </source>
</evidence>
<gene>
    <name evidence="6" type="ORF">E3P90_02414</name>
</gene>
<feature type="compositionally biased region" description="Basic and acidic residues" evidence="5">
    <location>
        <begin position="249"/>
        <end position="258"/>
    </location>
</feature>
<dbReference type="InterPro" id="IPR036322">
    <property type="entry name" value="WD40_repeat_dom_sf"/>
</dbReference>
<dbReference type="AlphaFoldDB" id="A0A4T0F0U6"/>
<dbReference type="SUPFAM" id="SSF50978">
    <property type="entry name" value="WD40 repeat-like"/>
    <property type="match status" value="1"/>
</dbReference>
<dbReference type="GO" id="GO:0030687">
    <property type="term" value="C:preribosome, large subunit precursor"/>
    <property type="evidence" value="ECO:0007669"/>
    <property type="project" value="TreeGrafter"/>
</dbReference>
<proteinExistence type="inferred from homology"/>
<dbReference type="PANTHER" id="PTHR16038:SF4">
    <property type="entry name" value="WD REPEAT-CONTAINING PROTEIN 74"/>
    <property type="match status" value="1"/>
</dbReference>
<dbReference type="GO" id="GO:0005730">
    <property type="term" value="C:nucleolus"/>
    <property type="evidence" value="ECO:0007669"/>
    <property type="project" value="InterPro"/>
</dbReference>
<name>A0A4T0F0U6_WALIC</name>
<dbReference type="Proteomes" id="UP000306954">
    <property type="component" value="Unassembled WGS sequence"/>
</dbReference>
<evidence type="ECO:0000256" key="2">
    <source>
        <dbReference type="ARBA" id="ARBA00007861"/>
    </source>
</evidence>
<dbReference type="InterPro" id="IPR037379">
    <property type="entry name" value="WDR74/Nsa1"/>
</dbReference>
<dbReference type="Gene3D" id="2.130.10.10">
    <property type="entry name" value="YVTN repeat-like/Quinoprotein amine dehydrogenase"/>
    <property type="match status" value="1"/>
</dbReference>
<evidence type="ECO:0000313" key="6">
    <source>
        <dbReference type="EMBL" id="TIB11526.1"/>
    </source>
</evidence>
<dbReference type="GO" id="GO:0042273">
    <property type="term" value="P:ribosomal large subunit biogenesis"/>
    <property type="evidence" value="ECO:0007669"/>
    <property type="project" value="InterPro"/>
</dbReference>
<comment type="subunit">
    <text evidence="3">Component of the pre-66S ribosomal particle.</text>
</comment>
<evidence type="ECO:0000313" key="7">
    <source>
        <dbReference type="Proteomes" id="UP000306954"/>
    </source>
</evidence>
<feature type="region of interest" description="Disordered" evidence="5">
    <location>
        <begin position="246"/>
        <end position="277"/>
    </location>
</feature>